<protein>
    <recommendedName>
        <fullName evidence="2">Halobacterial output domain-containing protein</fullName>
    </recommendedName>
</protein>
<gene>
    <name evidence="3" type="ORF">EA472_20285</name>
</gene>
<comment type="caution">
    <text evidence="3">The sequence shown here is derived from an EMBL/GenBank/DDBJ whole genome shotgun (WGS) entry which is preliminary data.</text>
</comment>
<dbReference type="Proteomes" id="UP000281431">
    <property type="component" value="Unassembled WGS sequence"/>
</dbReference>
<reference evidence="3 4" key="1">
    <citation type="submission" date="2018-10" db="EMBL/GenBank/DDBJ databases">
        <title>Natrarchaeobius chitinivorans gen. nov., sp. nov., and Natrarchaeobius haloalkaliphilus sp. nov., alkaliphilic, chitin-utilizing haloarchaea from hypersaline alkaline lakes.</title>
        <authorList>
            <person name="Sorokin D.Y."/>
            <person name="Elcheninov A.G."/>
            <person name="Kostrikina N.A."/>
            <person name="Bale N.J."/>
            <person name="Sinninghe Damste J.S."/>
            <person name="Khijniak T.V."/>
            <person name="Kublanov I.V."/>
            <person name="Toshchakov S.V."/>
        </authorList>
    </citation>
    <scope>NUCLEOTIDE SEQUENCE [LARGE SCALE GENOMIC DNA]</scope>
    <source>
        <strain evidence="3 4">AArcht7</strain>
    </source>
</reference>
<dbReference type="EMBL" id="REFZ01000023">
    <property type="protein sequence ID" value="RQG96788.1"/>
    <property type="molecule type" value="Genomic_DNA"/>
</dbReference>
<name>A0A3N6M0K4_NATCH</name>
<proteinExistence type="predicted"/>
<evidence type="ECO:0000313" key="4">
    <source>
        <dbReference type="Proteomes" id="UP000281431"/>
    </source>
</evidence>
<feature type="domain" description="Halobacterial output" evidence="2">
    <location>
        <begin position="33"/>
        <end position="107"/>
    </location>
</feature>
<dbReference type="AlphaFoldDB" id="A0A3N6M0K4"/>
<evidence type="ECO:0000256" key="1">
    <source>
        <dbReference type="SAM" id="MobiDB-lite"/>
    </source>
</evidence>
<dbReference type="InterPro" id="IPR040624">
    <property type="entry name" value="HalOD1"/>
</dbReference>
<organism evidence="3 4">
    <name type="scientific">Natrarchaeobius chitinivorans</name>
    <dbReference type="NCBI Taxonomy" id="1679083"/>
    <lineage>
        <taxon>Archaea</taxon>
        <taxon>Methanobacteriati</taxon>
        <taxon>Methanobacteriota</taxon>
        <taxon>Stenosarchaea group</taxon>
        <taxon>Halobacteria</taxon>
        <taxon>Halobacteriales</taxon>
        <taxon>Natrialbaceae</taxon>
        <taxon>Natrarchaeobius</taxon>
    </lineage>
</organism>
<keyword evidence="4" id="KW-1185">Reference proteome</keyword>
<evidence type="ECO:0000259" key="2">
    <source>
        <dbReference type="Pfam" id="PF18545"/>
    </source>
</evidence>
<dbReference type="Pfam" id="PF18545">
    <property type="entry name" value="HalOD1"/>
    <property type="match status" value="1"/>
</dbReference>
<sequence length="121" mass="12888">MTTDRLTLKSGYDGGTGGRNTDSEGFVYQPEPEQTLSEAVTTAVAERSEFDDPIAVADAYGPLYDAVDPAALDALFESSPSTDRSGGIVTFDYAGYRISVDATRKVELVGLEGGAKRRDVQ</sequence>
<dbReference type="OrthoDB" id="271604at2157"/>
<accession>A0A3N6M0K4</accession>
<evidence type="ECO:0000313" key="3">
    <source>
        <dbReference type="EMBL" id="RQG96788.1"/>
    </source>
</evidence>
<feature type="region of interest" description="Disordered" evidence="1">
    <location>
        <begin position="1"/>
        <end position="27"/>
    </location>
</feature>